<comment type="caution">
    <text evidence="9">The sequence shown here is derived from an EMBL/GenBank/DDBJ whole genome shotgun (WGS) entry which is preliminary data.</text>
</comment>
<evidence type="ECO:0000256" key="2">
    <source>
        <dbReference type="ARBA" id="ARBA00009199"/>
    </source>
</evidence>
<dbReference type="SUPFAM" id="SSF75304">
    <property type="entry name" value="Amidase signature (AS) enzymes"/>
    <property type="match status" value="1"/>
</dbReference>
<dbReference type="PANTHER" id="PTHR46072">
    <property type="entry name" value="AMIDASE-RELATED-RELATED"/>
    <property type="match status" value="1"/>
</dbReference>
<keyword evidence="10" id="KW-1185">Reference proteome</keyword>
<comment type="similarity">
    <text evidence="2">Belongs to the amidase family.</text>
</comment>
<dbReference type="Gene3D" id="3.90.1300.10">
    <property type="entry name" value="Amidase signature (AS) domain"/>
    <property type="match status" value="2"/>
</dbReference>
<evidence type="ECO:0000256" key="4">
    <source>
        <dbReference type="ARBA" id="ARBA00022801"/>
    </source>
</evidence>
<dbReference type="PROSITE" id="PS00571">
    <property type="entry name" value="AMIDASES"/>
    <property type="match status" value="1"/>
</dbReference>
<evidence type="ECO:0000313" key="9">
    <source>
        <dbReference type="EMBL" id="KAG8624597.1"/>
    </source>
</evidence>
<proteinExistence type="inferred from homology"/>
<dbReference type="PIRSF" id="PIRSF001221">
    <property type="entry name" value="Amidase_fungi"/>
    <property type="match status" value="1"/>
</dbReference>
<feature type="binding site" evidence="6">
    <location>
        <position position="221"/>
    </location>
    <ligand>
        <name>substrate</name>
    </ligand>
</feature>
<evidence type="ECO:0000256" key="6">
    <source>
        <dbReference type="PIRSR" id="PIRSR001221-2"/>
    </source>
</evidence>
<feature type="region of interest" description="Disordered" evidence="7">
    <location>
        <begin position="457"/>
        <end position="478"/>
    </location>
</feature>
<feature type="active site" description="Acyl-ester intermediate" evidence="5">
    <location>
        <position position="245"/>
    </location>
</feature>
<comment type="catalytic activity">
    <reaction evidence="1">
        <text>a monocarboxylic acid amide + H2O = a monocarboxylate + NH4(+)</text>
        <dbReference type="Rhea" id="RHEA:12020"/>
        <dbReference type="ChEBI" id="CHEBI:15377"/>
        <dbReference type="ChEBI" id="CHEBI:28938"/>
        <dbReference type="ChEBI" id="CHEBI:35757"/>
        <dbReference type="ChEBI" id="CHEBI:83628"/>
        <dbReference type="EC" id="3.5.1.4"/>
    </reaction>
</comment>
<gene>
    <name evidence="9" type="ORF">KVT40_007664</name>
</gene>
<name>A0A8K0KW26_9PEZI</name>
<dbReference type="AlphaFoldDB" id="A0A8K0KW26"/>
<dbReference type="EC" id="3.5.1.4" evidence="3"/>
<feature type="active site" description="Charge relay system" evidence="5">
    <location>
        <position position="221"/>
    </location>
</feature>
<evidence type="ECO:0000256" key="1">
    <source>
        <dbReference type="ARBA" id="ARBA00001311"/>
    </source>
</evidence>
<keyword evidence="4" id="KW-0378">Hydrolase</keyword>
<dbReference type="InterPro" id="IPR036928">
    <property type="entry name" value="AS_sf"/>
</dbReference>
<dbReference type="Pfam" id="PF01425">
    <property type="entry name" value="Amidase"/>
    <property type="match status" value="1"/>
</dbReference>
<protein>
    <recommendedName>
        <fullName evidence="3">amidase</fullName>
        <ecNumber evidence="3">3.5.1.4</ecNumber>
    </recommendedName>
</protein>
<accession>A0A8K0KW26</accession>
<evidence type="ECO:0000256" key="5">
    <source>
        <dbReference type="PIRSR" id="PIRSR001221-1"/>
    </source>
</evidence>
<evidence type="ECO:0000313" key="10">
    <source>
        <dbReference type="Proteomes" id="UP000809789"/>
    </source>
</evidence>
<evidence type="ECO:0000256" key="3">
    <source>
        <dbReference type="ARBA" id="ARBA00012922"/>
    </source>
</evidence>
<dbReference type="OrthoDB" id="6428749at2759"/>
<sequence>MAPPNPNPKQGEAEKEPAYLSIRARKLAQRHASIPKEWRLPRPPPASKTDLRDVPKTCGVLTAEEIRITETEDATALLGEIRRGRWSVGEVVGGFCKRAAVAQELTNCLTEIFFDKAMARAKELDEHFARTGKPIGPLHGLPISLKDTFRIPGIDSSIGLASLCFKPSTSASPLVTLLLDAGAVLYCKTNVPQTMMALDSHNNVFGRTLNPANTRLTAGGSSGGEGALIAMRGSLLGVGTDVGGSVRIPAMCNGLVGIKPSHGRVPYANQEGGAKAGTDSLTVRASAGPIAHSVRDCELFFRVVAGQNPWQTDPEVVPLPWSLPSPPPQRPLRIGLVKTDGTTTPLPPIASFLEETARRLSALPNIEIVELDITPLMAQTQSLVNKFFSVDGANQIFDLIEATGEPLSPWLQSRLKRRPQASLDRVRELFGLRNKLQTEVLDIWREGGGYWRAFPPVGSSSSQASPRPSSHGAGSGSWSGFVKGEEKRLDALLAPVAPHPLPEIDRWNTAGYTSSFVLLDYPAGTLTVREMEERDLQGEMEGPVLGAWDKYNRTLWEGDRRRYLGTPLCVQVVGERLMEERVVEVMQAMEEGLRCRMRKHKGGKGGKVEWGVRL</sequence>
<feature type="active site" description="Charge relay system" evidence="5">
    <location>
        <position position="146"/>
    </location>
</feature>
<dbReference type="PANTHER" id="PTHR46072:SF6">
    <property type="entry name" value="AMIDASE, PUTATIVE (AFU_ORTHOLOGUE AFUA_1G14530)-RELATED"/>
    <property type="match status" value="1"/>
</dbReference>
<dbReference type="InterPro" id="IPR023631">
    <property type="entry name" value="Amidase_dom"/>
</dbReference>
<feature type="domain" description="Amidase" evidence="8">
    <location>
        <begin position="90"/>
        <end position="395"/>
    </location>
</feature>
<evidence type="ECO:0000259" key="8">
    <source>
        <dbReference type="Pfam" id="PF01425"/>
    </source>
</evidence>
<organism evidence="9 10">
    <name type="scientific">Elsinoe batatas</name>
    <dbReference type="NCBI Taxonomy" id="2601811"/>
    <lineage>
        <taxon>Eukaryota</taxon>
        <taxon>Fungi</taxon>
        <taxon>Dikarya</taxon>
        <taxon>Ascomycota</taxon>
        <taxon>Pezizomycotina</taxon>
        <taxon>Dothideomycetes</taxon>
        <taxon>Dothideomycetidae</taxon>
        <taxon>Myriangiales</taxon>
        <taxon>Elsinoaceae</taxon>
        <taxon>Elsinoe</taxon>
    </lineage>
</organism>
<feature type="binding site" evidence="6">
    <location>
        <begin position="242"/>
        <end position="245"/>
    </location>
    <ligand>
        <name>substrate</name>
    </ligand>
</feature>
<dbReference type="InterPro" id="IPR020556">
    <property type="entry name" value="Amidase_CS"/>
</dbReference>
<feature type="binding site" evidence="6">
    <location>
        <position position="195"/>
    </location>
    <ligand>
        <name>substrate</name>
    </ligand>
</feature>
<dbReference type="EMBL" id="JAESVG020000009">
    <property type="protein sequence ID" value="KAG8624597.1"/>
    <property type="molecule type" value="Genomic_DNA"/>
</dbReference>
<evidence type="ECO:0000256" key="7">
    <source>
        <dbReference type="SAM" id="MobiDB-lite"/>
    </source>
</evidence>
<dbReference type="GO" id="GO:0004040">
    <property type="term" value="F:amidase activity"/>
    <property type="evidence" value="ECO:0007669"/>
    <property type="project" value="UniProtKB-EC"/>
</dbReference>
<dbReference type="Proteomes" id="UP000809789">
    <property type="component" value="Unassembled WGS sequence"/>
</dbReference>
<reference evidence="9" key="1">
    <citation type="submission" date="2021-07" db="EMBL/GenBank/DDBJ databases">
        <title>Elsinoe batatas strain:CRI-CJ2 Genome sequencing and assembly.</title>
        <authorList>
            <person name="Huang L."/>
        </authorList>
    </citation>
    <scope>NUCLEOTIDE SEQUENCE</scope>
    <source>
        <strain evidence="9">CRI-CJ2</strain>
    </source>
</reference>
<feature type="region of interest" description="Disordered" evidence="7">
    <location>
        <begin position="28"/>
        <end position="53"/>
    </location>
</feature>